<dbReference type="Pfam" id="PF13456">
    <property type="entry name" value="RVT_3"/>
    <property type="match status" value="1"/>
</dbReference>
<proteinExistence type="predicted"/>
<dbReference type="SUPFAM" id="SSF53098">
    <property type="entry name" value="Ribonuclease H-like"/>
    <property type="match status" value="1"/>
</dbReference>
<keyword evidence="3" id="KW-1185">Reference proteome</keyword>
<protein>
    <recommendedName>
        <fullName evidence="1">RNase H type-1 domain-containing protein</fullName>
    </recommendedName>
</protein>
<organism evidence="2 3">
    <name type="scientific">Hibiscus sabdariffa</name>
    <name type="common">roselle</name>
    <dbReference type="NCBI Taxonomy" id="183260"/>
    <lineage>
        <taxon>Eukaryota</taxon>
        <taxon>Viridiplantae</taxon>
        <taxon>Streptophyta</taxon>
        <taxon>Embryophyta</taxon>
        <taxon>Tracheophyta</taxon>
        <taxon>Spermatophyta</taxon>
        <taxon>Magnoliopsida</taxon>
        <taxon>eudicotyledons</taxon>
        <taxon>Gunneridae</taxon>
        <taxon>Pentapetalae</taxon>
        <taxon>rosids</taxon>
        <taxon>malvids</taxon>
        <taxon>Malvales</taxon>
        <taxon>Malvaceae</taxon>
        <taxon>Malvoideae</taxon>
        <taxon>Hibiscus</taxon>
    </lineage>
</organism>
<feature type="domain" description="RNase H type-1" evidence="1">
    <location>
        <begin position="130"/>
        <end position="195"/>
    </location>
</feature>
<dbReference type="PANTHER" id="PTHR47723:SF19">
    <property type="entry name" value="POLYNUCLEOTIDYL TRANSFERASE, RIBONUCLEASE H-LIKE SUPERFAMILY PROTEIN"/>
    <property type="match status" value="1"/>
</dbReference>
<dbReference type="InterPro" id="IPR044730">
    <property type="entry name" value="RNase_H-like_dom_plant"/>
</dbReference>
<name>A0ABR1ZV15_9ROSI</name>
<dbReference type="Proteomes" id="UP001396334">
    <property type="component" value="Unassembled WGS sequence"/>
</dbReference>
<dbReference type="InterPro" id="IPR012337">
    <property type="entry name" value="RNaseH-like_sf"/>
</dbReference>
<comment type="caution">
    <text evidence="2">The sequence shown here is derived from an EMBL/GenBank/DDBJ whole genome shotgun (WGS) entry which is preliminary data.</text>
</comment>
<evidence type="ECO:0000313" key="2">
    <source>
        <dbReference type="EMBL" id="KAK8484558.1"/>
    </source>
</evidence>
<accession>A0ABR1ZV15</accession>
<sequence length="229" mass="26091">MPVPQRLRVFLWVDWVLSNIRSQLSRKFQDLPWPYLFISTLRHLWKGRNDLVFNNVRHTNDVIVHRALTWARYYSESCTQRTPMIPSVCESVTWRQPNPCCICLNVDGAVSMVSNSGAIGGLLQDHSGSWISGFTILRVQSDSKDVITMLNVVQTARSAFLLVRAIAKLRQKRWVTDIVWVPHDGNRAADVLAKLVDPSALDIIELQSPPERLHPILHSDAHEASFAQF</sequence>
<reference evidence="2 3" key="1">
    <citation type="journal article" date="2024" name="G3 (Bethesda)">
        <title>Genome assembly of Hibiscus sabdariffa L. provides insights into metabolisms of medicinal natural products.</title>
        <authorList>
            <person name="Kim T."/>
        </authorList>
    </citation>
    <scope>NUCLEOTIDE SEQUENCE [LARGE SCALE GENOMIC DNA]</scope>
    <source>
        <strain evidence="2">TK-2024</strain>
        <tissue evidence="2">Old leaves</tissue>
    </source>
</reference>
<dbReference type="EMBL" id="JBBPBN010000558">
    <property type="protein sequence ID" value="KAK8484558.1"/>
    <property type="molecule type" value="Genomic_DNA"/>
</dbReference>
<dbReference type="PANTHER" id="PTHR47723">
    <property type="entry name" value="OS05G0353850 PROTEIN"/>
    <property type="match status" value="1"/>
</dbReference>
<evidence type="ECO:0000313" key="3">
    <source>
        <dbReference type="Proteomes" id="UP001396334"/>
    </source>
</evidence>
<dbReference type="InterPro" id="IPR053151">
    <property type="entry name" value="RNase_H-like"/>
</dbReference>
<dbReference type="InterPro" id="IPR002156">
    <property type="entry name" value="RNaseH_domain"/>
</dbReference>
<dbReference type="CDD" id="cd06222">
    <property type="entry name" value="RNase_H_like"/>
    <property type="match status" value="1"/>
</dbReference>
<gene>
    <name evidence="2" type="ORF">V6N11_028875</name>
</gene>
<evidence type="ECO:0000259" key="1">
    <source>
        <dbReference type="Pfam" id="PF13456"/>
    </source>
</evidence>